<name>A0A2S0NH92_9HYPH</name>
<dbReference type="CDD" id="cd22359">
    <property type="entry name" value="SfsA-like_bacterial"/>
    <property type="match status" value="1"/>
</dbReference>
<evidence type="ECO:0000256" key="1">
    <source>
        <dbReference type="HAMAP-Rule" id="MF_00095"/>
    </source>
</evidence>
<gene>
    <name evidence="1" type="primary">sfsA</name>
    <name evidence="4" type="ORF">C6569_20840</name>
</gene>
<dbReference type="PANTHER" id="PTHR30545">
    <property type="entry name" value="SUGAR FERMENTATION STIMULATION PROTEIN A"/>
    <property type="match status" value="1"/>
</dbReference>
<feature type="domain" description="Sugar fermentation stimulation protein C-terminal" evidence="2">
    <location>
        <begin position="87"/>
        <end position="225"/>
    </location>
</feature>
<dbReference type="InterPro" id="IPR041465">
    <property type="entry name" value="SfsA_N"/>
</dbReference>
<dbReference type="InterPro" id="IPR005224">
    <property type="entry name" value="SfsA"/>
</dbReference>
<dbReference type="HAMAP" id="MF_00095">
    <property type="entry name" value="SfsA"/>
    <property type="match status" value="1"/>
</dbReference>
<dbReference type="Proteomes" id="UP000237889">
    <property type="component" value="Chromosome"/>
</dbReference>
<evidence type="ECO:0000259" key="2">
    <source>
        <dbReference type="Pfam" id="PF03749"/>
    </source>
</evidence>
<dbReference type="PANTHER" id="PTHR30545:SF2">
    <property type="entry name" value="SUGAR FERMENTATION STIMULATION PROTEIN A"/>
    <property type="match status" value="1"/>
</dbReference>
<comment type="similarity">
    <text evidence="1">Belongs to the SfsA family.</text>
</comment>
<protein>
    <recommendedName>
        <fullName evidence="1">Sugar fermentation stimulation protein homolog</fullName>
    </recommendedName>
</protein>
<dbReference type="NCBIfam" id="TIGR00230">
    <property type="entry name" value="sfsA"/>
    <property type="match status" value="1"/>
</dbReference>
<dbReference type="KEGG" id="phr:C6569_20840"/>
<evidence type="ECO:0000313" key="4">
    <source>
        <dbReference type="EMBL" id="AVO47293.1"/>
    </source>
</evidence>
<dbReference type="RefSeq" id="WP_106750663.1">
    <property type="nucleotide sequence ID" value="NZ_CP027668.1"/>
</dbReference>
<dbReference type="Gene3D" id="3.40.1350.60">
    <property type="match status" value="1"/>
</dbReference>
<dbReference type="GO" id="GO:0003677">
    <property type="term" value="F:DNA binding"/>
    <property type="evidence" value="ECO:0007669"/>
    <property type="project" value="InterPro"/>
</dbReference>
<dbReference type="Pfam" id="PF03749">
    <property type="entry name" value="SfsA"/>
    <property type="match status" value="1"/>
</dbReference>
<sequence length="242" mass="26519">MKFPTPLVPGRLIKRYKRFLADVVLNTGEAVTVHCANPGAMLGLNAPGNRVWLSRSANAARKLPLSWELVEAEFGRGPELVGINTAHPNALVEEAIGDGTIAPLAGYDRLRREVTYGRASRVDMVLTGPGRPDCYVEVKNVHLMRRPGLAEFPDSVTTRGAKHLDELGDMAEAGHRAVMVFLIQYGGAERFALARDIDPDYGRAFDRARARGVEMLAYRCRLTPEAITVERAVEMAEARAPA</sequence>
<dbReference type="AlphaFoldDB" id="A0A2S0NH92"/>
<dbReference type="EMBL" id="CP027668">
    <property type="protein sequence ID" value="AVO47293.1"/>
    <property type="molecule type" value="Genomic_DNA"/>
</dbReference>
<feature type="domain" description="SfsA N-terminal OB" evidence="3">
    <location>
        <begin position="13"/>
        <end position="81"/>
    </location>
</feature>
<dbReference type="Gene3D" id="2.40.50.580">
    <property type="match status" value="1"/>
</dbReference>
<evidence type="ECO:0000313" key="5">
    <source>
        <dbReference type="Proteomes" id="UP000237889"/>
    </source>
</evidence>
<dbReference type="InterPro" id="IPR040452">
    <property type="entry name" value="SfsA_C"/>
</dbReference>
<accession>A0A2S0NH92</accession>
<organism evidence="4 5">
    <name type="scientific">Phreatobacter cathodiphilus</name>
    <dbReference type="NCBI Taxonomy" id="1868589"/>
    <lineage>
        <taxon>Bacteria</taxon>
        <taxon>Pseudomonadati</taxon>
        <taxon>Pseudomonadota</taxon>
        <taxon>Alphaproteobacteria</taxon>
        <taxon>Hyphomicrobiales</taxon>
        <taxon>Phreatobacteraceae</taxon>
        <taxon>Phreatobacter</taxon>
    </lineage>
</organism>
<proteinExistence type="inferred from homology"/>
<keyword evidence="5" id="KW-1185">Reference proteome</keyword>
<dbReference type="Pfam" id="PF17746">
    <property type="entry name" value="SfsA_N"/>
    <property type="match status" value="1"/>
</dbReference>
<reference evidence="4 5" key="1">
    <citation type="submission" date="2018-03" db="EMBL/GenBank/DDBJ databases">
        <title>Genome sequencing of Phreatobacter sp.</title>
        <authorList>
            <person name="Kim S.-J."/>
            <person name="Heo J."/>
            <person name="Kwon S.-W."/>
        </authorList>
    </citation>
    <scope>NUCLEOTIDE SEQUENCE [LARGE SCALE GENOMIC DNA]</scope>
    <source>
        <strain evidence="4 5">S-12</strain>
    </source>
</reference>
<dbReference type="OrthoDB" id="9802365at2"/>
<evidence type="ECO:0000259" key="3">
    <source>
        <dbReference type="Pfam" id="PF17746"/>
    </source>
</evidence>